<keyword evidence="1" id="KW-0472">Membrane</keyword>
<feature type="transmembrane region" description="Helical" evidence="1">
    <location>
        <begin position="12"/>
        <end position="40"/>
    </location>
</feature>
<proteinExistence type="predicted"/>
<evidence type="ECO:0000313" key="2">
    <source>
        <dbReference type="EMBL" id="QDH89214.1"/>
    </source>
</evidence>
<gene>
    <name evidence="2" type="ORF">H4BulkLitter231357_000002</name>
</gene>
<keyword evidence="1" id="KW-0812">Transmembrane</keyword>
<accession>A0A514D6G8</accession>
<sequence>MKQLKPLLKQSIGYGSVLVLVMAFGADFVTSAVRGLAIYLNR</sequence>
<reference evidence="2" key="1">
    <citation type="submission" date="2019-05" db="EMBL/GenBank/DDBJ databases">
        <title>Metatranscriptomic reconstruction reveals RNA viruses with the potential to shape carbon cycling in soil.</title>
        <authorList>
            <person name="Starr E.P."/>
            <person name="Nuccio E."/>
            <person name="Pett-Ridge J."/>
            <person name="Banfield J.F."/>
            <person name="Firestone M.K."/>
        </authorList>
    </citation>
    <scope>NUCLEOTIDE SEQUENCE</scope>
    <source>
        <strain evidence="2">H4_Bulk_Litter_23_scaffold_1357</strain>
    </source>
</reference>
<dbReference type="EMBL" id="MN034699">
    <property type="protein sequence ID" value="QDH89214.1"/>
    <property type="molecule type" value="Genomic_RNA"/>
</dbReference>
<evidence type="ECO:0000256" key="1">
    <source>
        <dbReference type="SAM" id="Phobius"/>
    </source>
</evidence>
<name>A0A514D6G8_9VIRU</name>
<protein>
    <submittedName>
        <fullName evidence="2">Uncharacterized protein</fullName>
    </submittedName>
</protein>
<organism evidence="2">
    <name type="scientific">Leviviridae sp</name>
    <dbReference type="NCBI Taxonomy" id="2027243"/>
    <lineage>
        <taxon>Viruses</taxon>
        <taxon>Riboviria</taxon>
        <taxon>Orthornavirae</taxon>
        <taxon>Lenarviricota</taxon>
        <taxon>Leviviricetes</taxon>
        <taxon>Norzivirales</taxon>
        <taxon>Fiersviridae</taxon>
    </lineage>
</organism>
<keyword evidence="1" id="KW-1133">Transmembrane helix</keyword>